<dbReference type="InterPro" id="IPR036181">
    <property type="entry name" value="MIT_dom_sf"/>
</dbReference>
<keyword evidence="5" id="KW-1185">Reference proteome</keyword>
<dbReference type="EMBL" id="JNBR01000123">
    <property type="protein sequence ID" value="OQR97056.1"/>
    <property type="molecule type" value="Genomic_DNA"/>
</dbReference>
<evidence type="ECO:0000256" key="1">
    <source>
        <dbReference type="SAM" id="Coils"/>
    </source>
</evidence>
<feature type="region of interest" description="Disordered" evidence="2">
    <location>
        <begin position="1"/>
        <end position="100"/>
    </location>
</feature>
<dbReference type="Gene3D" id="1.20.58.80">
    <property type="entry name" value="Phosphotransferase system, lactose/cellobiose-type IIA subunit"/>
    <property type="match status" value="1"/>
</dbReference>
<dbReference type="AlphaFoldDB" id="A0A1V9ZGE8"/>
<feature type="region of interest" description="Disordered" evidence="2">
    <location>
        <begin position="383"/>
        <end position="450"/>
    </location>
</feature>
<protein>
    <recommendedName>
        <fullName evidence="3">MIT domain-containing protein</fullName>
    </recommendedName>
</protein>
<dbReference type="InterPro" id="IPR007330">
    <property type="entry name" value="MIT_dom"/>
</dbReference>
<feature type="compositionally biased region" description="Low complexity" evidence="2">
    <location>
        <begin position="79"/>
        <end position="98"/>
    </location>
</feature>
<evidence type="ECO:0000259" key="3">
    <source>
        <dbReference type="Pfam" id="PF04212"/>
    </source>
</evidence>
<reference evidence="4 5" key="1">
    <citation type="journal article" date="2014" name="Genome Biol. Evol.">
        <title>The secreted proteins of Achlya hypogyna and Thraustotheca clavata identify the ancestral oomycete secretome and reveal gene acquisitions by horizontal gene transfer.</title>
        <authorList>
            <person name="Misner I."/>
            <person name="Blouin N."/>
            <person name="Leonard G."/>
            <person name="Richards T.A."/>
            <person name="Lane C.E."/>
        </authorList>
    </citation>
    <scope>NUCLEOTIDE SEQUENCE [LARGE SCALE GENOMIC DNA]</scope>
    <source>
        <strain evidence="4 5">ATCC 48635</strain>
    </source>
</reference>
<name>A0A1V9ZGE8_ACHHY</name>
<evidence type="ECO:0000313" key="5">
    <source>
        <dbReference type="Proteomes" id="UP000243579"/>
    </source>
</evidence>
<gene>
    <name evidence="4" type="ORF">ACHHYP_12736</name>
</gene>
<keyword evidence="1" id="KW-0175">Coiled coil</keyword>
<evidence type="ECO:0000256" key="2">
    <source>
        <dbReference type="SAM" id="MobiDB-lite"/>
    </source>
</evidence>
<comment type="caution">
    <text evidence="4">The sequence shown here is derived from an EMBL/GenBank/DDBJ whole genome shotgun (WGS) entry which is preliminary data.</text>
</comment>
<dbReference type="OrthoDB" id="122397at2759"/>
<organism evidence="4 5">
    <name type="scientific">Achlya hypogyna</name>
    <name type="common">Oomycete</name>
    <name type="synonym">Protoachlya hypogyna</name>
    <dbReference type="NCBI Taxonomy" id="1202772"/>
    <lineage>
        <taxon>Eukaryota</taxon>
        <taxon>Sar</taxon>
        <taxon>Stramenopiles</taxon>
        <taxon>Oomycota</taxon>
        <taxon>Saprolegniomycetes</taxon>
        <taxon>Saprolegniales</taxon>
        <taxon>Achlyaceae</taxon>
        <taxon>Achlya</taxon>
    </lineage>
</organism>
<sequence>MSLEDRLASLRAGKTPPALTRPLLQPLGDVNFTEVSEDEWDDEPFPSFMAAPPSQPTTTPPSSEPRTTPFAALSTPPTSQANVAPAQPAPRPAVARSVPPKPVDHGLLYEKAIKIATSAMNNERQRKFPDAIDQYAEAGGIFIEIGRRELNATVQKTMKKKAYSLLTRAEALAKWYDKVQHDDKGRLDDALTQAETETSQEVAKNEAQVEAIQLELRQLKYAAEIRDAADGPALETVTAAPQIEGMKLALVNEMHSLLNLPEVDHLRTFKPLSVDAKKDEYAVELSQKVESLQKELAFEKATHLLSNFVRKKRFQSQASADDDEQRRLQQEVDRLRHELQVHQATLEATRQSIVQITQEKLMQEEHVETLTTELQRANSHKSMGFFGRKKSPVNPPGFFLGPRGLKKKNQESATAERRRSDPSLASPRGVRRQQSASDGEEDKAADSVWL</sequence>
<proteinExistence type="predicted"/>
<feature type="compositionally biased region" description="Pro residues" evidence="2">
    <location>
        <begin position="53"/>
        <end position="63"/>
    </location>
</feature>
<dbReference type="Pfam" id="PF04212">
    <property type="entry name" value="MIT"/>
    <property type="match status" value="1"/>
</dbReference>
<accession>A0A1V9ZGE8</accession>
<feature type="domain" description="MIT" evidence="3">
    <location>
        <begin position="110"/>
        <end position="173"/>
    </location>
</feature>
<feature type="compositionally biased region" description="Acidic residues" evidence="2">
    <location>
        <begin position="35"/>
        <end position="44"/>
    </location>
</feature>
<feature type="coiled-coil region" evidence="1">
    <location>
        <begin position="282"/>
        <end position="352"/>
    </location>
</feature>
<evidence type="ECO:0000313" key="4">
    <source>
        <dbReference type="EMBL" id="OQR97056.1"/>
    </source>
</evidence>
<feature type="compositionally biased region" description="Basic and acidic residues" evidence="2">
    <location>
        <begin position="408"/>
        <end position="421"/>
    </location>
</feature>
<dbReference type="Proteomes" id="UP000243579">
    <property type="component" value="Unassembled WGS sequence"/>
</dbReference>
<dbReference type="SUPFAM" id="SSF116846">
    <property type="entry name" value="MIT domain"/>
    <property type="match status" value="1"/>
</dbReference>